<gene>
    <name evidence="15" type="ORF">DW265_01765</name>
    <name evidence="14" type="ORF">DW641_03845</name>
    <name evidence="13" type="ORF">DXB16_00450</name>
    <name evidence="7" type="ORF">ERS852408_01769</name>
    <name evidence="6" type="ORF">ERS852423_01786</name>
    <name evidence="8" type="ORF">ERS852526_01039</name>
    <name evidence="5" type="ORF">ERS852573_02425</name>
    <name evidence="12" type="ORF">G4332_09560</name>
    <name evidence="11" type="ORF">GT528_05725</name>
    <name evidence="10" type="ORF">GT565_08740</name>
    <name evidence="9" type="ORF">GT576_00880</name>
</gene>
<dbReference type="InterPro" id="IPR036388">
    <property type="entry name" value="WH-like_DNA-bd_sf"/>
</dbReference>
<dbReference type="EMBL" id="CYYY01000007">
    <property type="protein sequence ID" value="CUN91746.1"/>
    <property type="molecule type" value="Genomic_DNA"/>
</dbReference>
<evidence type="ECO:0000313" key="8">
    <source>
        <dbReference type="EMBL" id="CUP38910.1"/>
    </source>
</evidence>
<dbReference type="EMBL" id="CZAY01000006">
    <property type="protein sequence ID" value="CUP38910.1"/>
    <property type="molecule type" value="Genomic_DNA"/>
</dbReference>
<keyword evidence="21" id="KW-1185">Reference proteome</keyword>
<evidence type="ECO:0000313" key="5">
    <source>
        <dbReference type="EMBL" id="CUN20157.1"/>
    </source>
</evidence>
<protein>
    <submittedName>
        <fullName evidence="9">MarR family transcriptional regulator</fullName>
    </submittedName>
    <submittedName>
        <fullName evidence="7">Transcriptional regulator SlyA</fullName>
    </submittedName>
    <submittedName>
        <fullName evidence="12">Winged helix-turn-helix transcriptional regulator</fullName>
    </submittedName>
</protein>
<dbReference type="RefSeq" id="WP_006426432.1">
    <property type="nucleotide sequence ID" value="NZ_AP031429.1"/>
</dbReference>
<dbReference type="PROSITE" id="PS50995">
    <property type="entry name" value="HTH_MARR_2"/>
    <property type="match status" value="1"/>
</dbReference>
<keyword evidence="1" id="KW-0805">Transcription regulation</keyword>
<evidence type="ECO:0000313" key="18">
    <source>
        <dbReference type="Proteomes" id="UP000095485"/>
    </source>
</evidence>
<organism evidence="7 16">
    <name type="scientific">Dorea longicatena</name>
    <dbReference type="NCBI Taxonomy" id="88431"/>
    <lineage>
        <taxon>Bacteria</taxon>
        <taxon>Bacillati</taxon>
        <taxon>Bacillota</taxon>
        <taxon>Clostridia</taxon>
        <taxon>Lachnospirales</taxon>
        <taxon>Lachnospiraceae</taxon>
        <taxon>Dorea</taxon>
    </lineage>
</organism>
<evidence type="ECO:0000259" key="4">
    <source>
        <dbReference type="PROSITE" id="PS50995"/>
    </source>
</evidence>
<evidence type="ECO:0000313" key="20">
    <source>
        <dbReference type="Proteomes" id="UP000261285"/>
    </source>
</evidence>
<evidence type="ECO:0000313" key="24">
    <source>
        <dbReference type="Proteomes" id="UP000449249"/>
    </source>
</evidence>
<name>A0A174DI00_9FIRM</name>
<dbReference type="EMBL" id="CYXO01000017">
    <property type="protein sequence ID" value="CUN20157.1"/>
    <property type="molecule type" value="Genomic_DNA"/>
</dbReference>
<dbReference type="GO" id="GO:0003700">
    <property type="term" value="F:DNA-binding transcription factor activity"/>
    <property type="evidence" value="ECO:0007669"/>
    <property type="project" value="InterPro"/>
</dbReference>
<evidence type="ECO:0000256" key="2">
    <source>
        <dbReference type="ARBA" id="ARBA00023125"/>
    </source>
</evidence>
<feature type="domain" description="HTH marR-type" evidence="4">
    <location>
        <begin position="1"/>
        <end position="141"/>
    </location>
</feature>
<dbReference type="EMBL" id="JAAIOD010000011">
    <property type="protein sequence ID" value="NSE58360.1"/>
    <property type="molecule type" value="Genomic_DNA"/>
</dbReference>
<evidence type="ECO:0000313" key="16">
    <source>
        <dbReference type="Proteomes" id="UP000095380"/>
    </source>
</evidence>
<evidence type="ECO:0000313" key="15">
    <source>
        <dbReference type="EMBL" id="RHG28384.1"/>
    </source>
</evidence>
<evidence type="ECO:0000313" key="6">
    <source>
        <dbReference type="EMBL" id="CUN91746.1"/>
    </source>
</evidence>
<evidence type="ECO:0000313" key="19">
    <source>
        <dbReference type="Proteomes" id="UP000095597"/>
    </source>
</evidence>
<dbReference type="Proteomes" id="UP000261285">
    <property type="component" value="Unassembled WGS sequence"/>
</dbReference>
<dbReference type="STRING" id="88431.ERS852423_01786"/>
<reference evidence="20 21" key="2">
    <citation type="submission" date="2018-08" db="EMBL/GenBank/DDBJ databases">
        <title>A genome reference for cultivated species of the human gut microbiota.</title>
        <authorList>
            <person name="Zou Y."/>
            <person name="Xue W."/>
            <person name="Luo G."/>
        </authorList>
    </citation>
    <scope>NUCLEOTIDE SEQUENCE [LARGE SCALE GENOMIC DNA]</scope>
    <source>
        <strain evidence="15 21">AM22-22</strain>
        <strain evidence="14 22">AM23-13</strain>
        <strain evidence="13 20">OM02-16</strain>
    </source>
</reference>
<evidence type="ECO:0000313" key="23">
    <source>
        <dbReference type="Proteomes" id="UP000446719"/>
    </source>
</evidence>
<dbReference type="EMBL" id="WWSH01000001">
    <property type="protein sequence ID" value="MZK08930.1"/>
    <property type="molecule type" value="Genomic_DNA"/>
</dbReference>
<evidence type="ECO:0000256" key="3">
    <source>
        <dbReference type="ARBA" id="ARBA00023163"/>
    </source>
</evidence>
<dbReference type="InterPro" id="IPR036390">
    <property type="entry name" value="WH_DNA-bd_sf"/>
</dbReference>
<evidence type="ECO:0000313" key="17">
    <source>
        <dbReference type="Proteomes" id="UP000095439"/>
    </source>
</evidence>
<evidence type="ECO:0000313" key="9">
    <source>
        <dbReference type="EMBL" id="MZK08930.1"/>
    </source>
</evidence>
<dbReference type="EMBL" id="QSVN01000001">
    <property type="protein sequence ID" value="RGO35067.1"/>
    <property type="molecule type" value="Genomic_DNA"/>
</dbReference>
<dbReference type="Proteomes" id="UP000724058">
    <property type="component" value="Unassembled WGS sequence"/>
</dbReference>
<dbReference type="GeneID" id="96228330"/>
<dbReference type="SUPFAM" id="SSF46785">
    <property type="entry name" value="Winged helix' DNA-binding domain"/>
    <property type="match status" value="1"/>
</dbReference>
<keyword evidence="2" id="KW-0238">DNA-binding</keyword>
<evidence type="ECO:0000313" key="22">
    <source>
        <dbReference type="Proteomes" id="UP000284112"/>
    </source>
</evidence>
<accession>A0A174DI00</accession>
<dbReference type="GO" id="GO:0003677">
    <property type="term" value="F:DNA binding"/>
    <property type="evidence" value="ECO:0007669"/>
    <property type="project" value="UniProtKB-KW"/>
</dbReference>
<dbReference type="Proteomes" id="UP000449249">
    <property type="component" value="Unassembled WGS sequence"/>
</dbReference>
<evidence type="ECO:0000313" key="11">
    <source>
        <dbReference type="EMBL" id="MZK41221.1"/>
    </source>
</evidence>
<dbReference type="Proteomes" id="UP000095380">
    <property type="component" value="Unassembled WGS sequence"/>
</dbReference>
<dbReference type="EMBL" id="WWSB01000009">
    <property type="protein sequence ID" value="MZK18196.1"/>
    <property type="molecule type" value="Genomic_DNA"/>
</dbReference>
<evidence type="ECO:0000313" key="13">
    <source>
        <dbReference type="EMBL" id="RGO35067.1"/>
    </source>
</evidence>
<dbReference type="Proteomes" id="UP000472916">
    <property type="component" value="Unassembled WGS sequence"/>
</dbReference>
<evidence type="ECO:0000313" key="7">
    <source>
        <dbReference type="EMBL" id="CUO24817.1"/>
    </source>
</evidence>
<dbReference type="SMART" id="SM00347">
    <property type="entry name" value="HTH_MARR"/>
    <property type="match status" value="1"/>
</dbReference>
<dbReference type="InterPro" id="IPR000835">
    <property type="entry name" value="HTH_MarR-typ"/>
</dbReference>
<evidence type="ECO:0000313" key="14">
    <source>
        <dbReference type="EMBL" id="RHG10096.1"/>
    </source>
</evidence>
<dbReference type="OrthoDB" id="9795441at2"/>
<dbReference type="EMBL" id="QRIC01000002">
    <property type="protein sequence ID" value="RHG28384.1"/>
    <property type="molecule type" value="Genomic_DNA"/>
</dbReference>
<evidence type="ECO:0000313" key="25">
    <source>
        <dbReference type="Proteomes" id="UP000472916"/>
    </source>
</evidence>
<dbReference type="EMBL" id="WWSC01000005">
    <property type="protein sequence ID" value="MZK41221.1"/>
    <property type="molecule type" value="Genomic_DNA"/>
</dbReference>
<proteinExistence type="predicted"/>
<dbReference type="Pfam" id="PF12802">
    <property type="entry name" value="MarR_2"/>
    <property type="match status" value="1"/>
</dbReference>
<dbReference type="Proteomes" id="UP000284095">
    <property type="component" value="Unassembled WGS sequence"/>
</dbReference>
<dbReference type="InterPro" id="IPR023187">
    <property type="entry name" value="Tscrpt_reg_MarR-type_CS"/>
</dbReference>
<dbReference type="PANTHER" id="PTHR42756:SF1">
    <property type="entry name" value="TRANSCRIPTIONAL REPRESSOR OF EMRAB OPERON"/>
    <property type="match status" value="1"/>
</dbReference>
<dbReference type="Proteomes" id="UP000095485">
    <property type="component" value="Unassembled WGS sequence"/>
</dbReference>
<evidence type="ECO:0000313" key="10">
    <source>
        <dbReference type="EMBL" id="MZK18196.1"/>
    </source>
</evidence>
<keyword evidence="3" id="KW-0804">Transcription</keyword>
<dbReference type="Proteomes" id="UP000446719">
    <property type="component" value="Unassembled WGS sequence"/>
</dbReference>
<evidence type="ECO:0000256" key="1">
    <source>
        <dbReference type="ARBA" id="ARBA00023015"/>
    </source>
</evidence>
<reference evidence="12" key="5">
    <citation type="submission" date="2020-02" db="EMBL/GenBank/DDBJ databases">
        <authorList>
            <person name="Littmann E."/>
            <person name="Sorbara M."/>
        </authorList>
    </citation>
    <scope>NUCLEOTIDE SEQUENCE</scope>
    <source>
        <strain evidence="12">MSK.10.16</strain>
    </source>
</reference>
<sequence length="144" mass="16564">MNTGIEFAEKLSKAYSETCKPLCHELNIPQTAFDILLFLANNPEYKTARDIVEIRKIKANLVSVNVDKLVNEGYLERKSVEGDRRKVNLICTEKSKEIIQEGQKLQQSFVEKLFEGMDEDTRKALQKGMAHMEANIEKMLEEKN</sequence>
<reference evidence="12" key="4">
    <citation type="journal article" date="2020" name="Cell Host Microbe">
        <title>Functional and Genomic Variation between Human-Derived Isolates of Lachnospiraceae Reveals Inter- and Intra-Species Diversity.</title>
        <authorList>
            <person name="Sorbara M.T."/>
            <person name="Littmann E.R."/>
            <person name="Fontana E."/>
            <person name="Moody T.U."/>
            <person name="Kohout C.E."/>
            <person name="Gjonbalaj M."/>
            <person name="Eaton V."/>
            <person name="Seok R."/>
            <person name="Leiner I.M."/>
            <person name="Pamer E.G."/>
        </authorList>
    </citation>
    <scope>NUCLEOTIDE SEQUENCE</scope>
    <source>
        <strain evidence="12">MSK.10.16</strain>
    </source>
</reference>
<evidence type="ECO:0000313" key="12">
    <source>
        <dbReference type="EMBL" id="NSE58360.1"/>
    </source>
</evidence>
<reference evidence="23 24" key="3">
    <citation type="journal article" date="2019" name="Nat. Med.">
        <title>A library of human gut bacterial isolates paired with longitudinal multiomics data enables mechanistic microbiome research.</title>
        <authorList>
            <person name="Poyet M."/>
            <person name="Groussin M."/>
            <person name="Gibbons S.M."/>
            <person name="Avila-Pacheco J."/>
            <person name="Jiang X."/>
            <person name="Kearney S.M."/>
            <person name="Perrotta A.R."/>
            <person name="Berdy B."/>
            <person name="Zhao S."/>
            <person name="Lieberman T.D."/>
            <person name="Swanson P.K."/>
            <person name="Smith M."/>
            <person name="Roesemann S."/>
            <person name="Alexander J.E."/>
            <person name="Rich S.A."/>
            <person name="Livny J."/>
            <person name="Vlamakis H."/>
            <person name="Clish C."/>
            <person name="Bullock K."/>
            <person name="Deik A."/>
            <person name="Scott J."/>
            <person name="Pierce K.A."/>
            <person name="Xavier R.J."/>
            <person name="Alm E.J."/>
        </authorList>
    </citation>
    <scope>NUCLEOTIDE SEQUENCE [LARGE SCALE GENOMIC DNA]</scope>
    <source>
        <strain evidence="9 24">BIOML-A1</strain>
        <strain evidence="11 25">BIOML-A6</strain>
        <strain evidence="10 23">BIOML-A7</strain>
    </source>
</reference>
<evidence type="ECO:0000313" key="21">
    <source>
        <dbReference type="Proteomes" id="UP000284095"/>
    </source>
</evidence>
<dbReference type="Gene3D" id="1.10.10.10">
    <property type="entry name" value="Winged helix-like DNA-binding domain superfamily/Winged helix DNA-binding domain"/>
    <property type="match status" value="1"/>
</dbReference>
<dbReference type="EMBL" id="CYYM01000009">
    <property type="protein sequence ID" value="CUO24817.1"/>
    <property type="molecule type" value="Genomic_DNA"/>
</dbReference>
<dbReference type="EMBL" id="QRHW01000004">
    <property type="protein sequence ID" value="RHG10096.1"/>
    <property type="molecule type" value="Genomic_DNA"/>
</dbReference>
<dbReference type="Proteomes" id="UP000095597">
    <property type="component" value="Unassembled WGS sequence"/>
</dbReference>
<dbReference type="AlphaFoldDB" id="A0A174DI00"/>
<dbReference type="Proteomes" id="UP000284112">
    <property type="component" value="Unassembled WGS sequence"/>
</dbReference>
<dbReference type="Proteomes" id="UP000095439">
    <property type="component" value="Unassembled WGS sequence"/>
</dbReference>
<reference evidence="16 17" key="1">
    <citation type="submission" date="2015-09" db="EMBL/GenBank/DDBJ databases">
        <authorList>
            <consortium name="Pathogen Informatics"/>
        </authorList>
    </citation>
    <scope>NUCLEOTIDE SEQUENCE [LARGE SCALE GENOMIC DNA]</scope>
    <source>
        <strain evidence="7 16">2789STDY5608851</strain>
        <strain evidence="6 17">2789STDY5608866</strain>
        <strain evidence="8 18">2789STDY5834914</strain>
        <strain evidence="5 19">2789STDY5834961</strain>
    </source>
</reference>
<dbReference type="PANTHER" id="PTHR42756">
    <property type="entry name" value="TRANSCRIPTIONAL REGULATOR, MARR"/>
    <property type="match status" value="1"/>
</dbReference>
<dbReference type="PROSITE" id="PS01117">
    <property type="entry name" value="HTH_MARR_1"/>
    <property type="match status" value="1"/>
</dbReference>